<protein>
    <submittedName>
        <fullName evidence="1">Uncharacterized protein</fullName>
    </submittedName>
</protein>
<keyword evidence="2" id="KW-1185">Reference proteome</keyword>
<proteinExistence type="predicted"/>
<evidence type="ECO:0000313" key="1">
    <source>
        <dbReference type="EMBL" id="CAD6261360.1"/>
    </source>
</evidence>
<name>A0A811QQU9_9POAL</name>
<evidence type="ECO:0000313" key="2">
    <source>
        <dbReference type="Proteomes" id="UP000604825"/>
    </source>
</evidence>
<accession>A0A811QQU9</accession>
<dbReference type="InterPro" id="IPR036915">
    <property type="entry name" value="Cyclin-like_sf"/>
</dbReference>
<dbReference type="AlphaFoldDB" id="A0A811QQU9"/>
<dbReference type="SUPFAM" id="SSF47954">
    <property type="entry name" value="Cyclin-like"/>
    <property type="match status" value="1"/>
</dbReference>
<organism evidence="1 2">
    <name type="scientific">Miscanthus lutarioriparius</name>
    <dbReference type="NCBI Taxonomy" id="422564"/>
    <lineage>
        <taxon>Eukaryota</taxon>
        <taxon>Viridiplantae</taxon>
        <taxon>Streptophyta</taxon>
        <taxon>Embryophyta</taxon>
        <taxon>Tracheophyta</taxon>
        <taxon>Spermatophyta</taxon>
        <taxon>Magnoliopsida</taxon>
        <taxon>Liliopsida</taxon>
        <taxon>Poales</taxon>
        <taxon>Poaceae</taxon>
        <taxon>PACMAD clade</taxon>
        <taxon>Panicoideae</taxon>
        <taxon>Andropogonodae</taxon>
        <taxon>Andropogoneae</taxon>
        <taxon>Saccharinae</taxon>
        <taxon>Miscanthus</taxon>
    </lineage>
</organism>
<dbReference type="Proteomes" id="UP000604825">
    <property type="component" value="Unassembled WGS sequence"/>
</dbReference>
<sequence length="75" mass="8760">MEETVVPLPVDLRWVCDGKFEFEGKTIGRMEGLVMKTLKWRMQCDPAHFHRLLLDKFKGWEATEFCTSLTAVLRS</sequence>
<dbReference type="OrthoDB" id="5590282at2759"/>
<comment type="caution">
    <text evidence="1">The sequence shown here is derived from an EMBL/GenBank/DDBJ whole genome shotgun (WGS) entry which is preliminary data.</text>
</comment>
<reference evidence="1" key="1">
    <citation type="submission" date="2020-10" db="EMBL/GenBank/DDBJ databases">
        <authorList>
            <person name="Han B."/>
            <person name="Lu T."/>
            <person name="Zhao Q."/>
            <person name="Huang X."/>
            <person name="Zhao Y."/>
        </authorList>
    </citation>
    <scope>NUCLEOTIDE SEQUENCE</scope>
</reference>
<dbReference type="EMBL" id="CAJGYO010000011">
    <property type="protein sequence ID" value="CAD6261360.1"/>
    <property type="molecule type" value="Genomic_DNA"/>
</dbReference>
<gene>
    <name evidence="1" type="ORF">NCGR_LOCUS44781</name>
</gene>